<dbReference type="Gene3D" id="3.30.420.10">
    <property type="entry name" value="Ribonuclease H-like superfamily/Ribonuclease H"/>
    <property type="match status" value="1"/>
</dbReference>
<dbReference type="AlphaFoldDB" id="A0A0L7RAA8"/>
<proteinExistence type="predicted"/>
<evidence type="ECO:0008006" key="3">
    <source>
        <dbReference type="Google" id="ProtNLM"/>
    </source>
</evidence>
<dbReference type="EMBL" id="KQ414619">
    <property type="protein sequence ID" value="KOC67790.1"/>
    <property type="molecule type" value="Genomic_DNA"/>
</dbReference>
<gene>
    <name evidence="1" type="ORF">WH47_11191</name>
</gene>
<dbReference type="Proteomes" id="UP000053825">
    <property type="component" value="Unassembled WGS sequence"/>
</dbReference>
<dbReference type="STRING" id="597456.A0A0L7RAA8"/>
<evidence type="ECO:0000313" key="2">
    <source>
        <dbReference type="Proteomes" id="UP000053825"/>
    </source>
</evidence>
<dbReference type="PANTHER" id="PTHR47326">
    <property type="entry name" value="TRANSPOSABLE ELEMENT TC3 TRANSPOSASE-LIKE PROTEIN"/>
    <property type="match status" value="1"/>
</dbReference>
<evidence type="ECO:0000313" key="1">
    <source>
        <dbReference type="EMBL" id="KOC67790.1"/>
    </source>
</evidence>
<keyword evidence="2" id="KW-1185">Reference proteome</keyword>
<name>A0A0L7RAA8_9HYME</name>
<protein>
    <recommendedName>
        <fullName evidence="3">Transposable element Tc3 transposase</fullName>
    </recommendedName>
</protein>
<accession>A0A0L7RAA8</accession>
<organism evidence="1 2">
    <name type="scientific">Habropoda laboriosa</name>
    <dbReference type="NCBI Taxonomy" id="597456"/>
    <lineage>
        <taxon>Eukaryota</taxon>
        <taxon>Metazoa</taxon>
        <taxon>Ecdysozoa</taxon>
        <taxon>Arthropoda</taxon>
        <taxon>Hexapoda</taxon>
        <taxon>Insecta</taxon>
        <taxon>Pterygota</taxon>
        <taxon>Neoptera</taxon>
        <taxon>Endopterygota</taxon>
        <taxon>Hymenoptera</taxon>
        <taxon>Apocrita</taxon>
        <taxon>Aculeata</taxon>
        <taxon>Apoidea</taxon>
        <taxon>Anthophila</taxon>
        <taxon>Apidae</taxon>
        <taxon>Habropoda</taxon>
    </lineage>
</organism>
<dbReference type="InterPro" id="IPR036397">
    <property type="entry name" value="RNaseH_sf"/>
</dbReference>
<dbReference type="PANTHER" id="PTHR47326:SF1">
    <property type="entry name" value="HTH PSQ-TYPE DOMAIN-CONTAINING PROTEIN"/>
    <property type="match status" value="1"/>
</dbReference>
<reference evidence="1 2" key="1">
    <citation type="submission" date="2015-07" db="EMBL/GenBank/DDBJ databases">
        <title>The genome of Habropoda laboriosa.</title>
        <authorList>
            <person name="Pan H."/>
            <person name="Kapheim K."/>
        </authorList>
    </citation>
    <scope>NUCLEOTIDE SEQUENCE [LARGE SCALE GENOMIC DNA]</scope>
    <source>
        <strain evidence="1">0110345459</strain>
    </source>
</reference>
<dbReference type="GO" id="GO:0003676">
    <property type="term" value="F:nucleic acid binding"/>
    <property type="evidence" value="ECO:0007669"/>
    <property type="project" value="InterPro"/>
</dbReference>
<sequence length="109" mass="12714">MHDGAHFSRLARLINGRGGRINWPARSPDLNPLDFYLWGHLKSLVCNTPVNNIEELRYRIQESCRRIQTLGTFERARRSMISYEKIERVASSNNFYENYQTTGIVQKGL</sequence>